<dbReference type="PANTHER" id="PTHR11592:SF40">
    <property type="entry name" value="THIOREDOXIN_GLUTATHIONE PEROXIDASE BTUE"/>
    <property type="match status" value="1"/>
</dbReference>
<evidence type="ECO:0000256" key="1">
    <source>
        <dbReference type="ARBA" id="ARBA00006926"/>
    </source>
</evidence>
<evidence type="ECO:0000256" key="2">
    <source>
        <dbReference type="ARBA" id="ARBA00022559"/>
    </source>
</evidence>
<dbReference type="PROSITE" id="PS00763">
    <property type="entry name" value="GLUTATHIONE_PEROXID_2"/>
    <property type="match status" value="1"/>
</dbReference>
<organism evidence="5 6">
    <name type="scientific">Oceanobacter antarcticus</name>
    <dbReference type="NCBI Taxonomy" id="3133425"/>
    <lineage>
        <taxon>Bacteria</taxon>
        <taxon>Pseudomonadati</taxon>
        <taxon>Pseudomonadota</taxon>
        <taxon>Gammaproteobacteria</taxon>
        <taxon>Oceanospirillales</taxon>
        <taxon>Oceanospirillaceae</taxon>
        <taxon>Oceanobacter</taxon>
    </lineage>
</organism>
<name>A0ABW8NME8_9GAMM</name>
<dbReference type="GO" id="GO:0004601">
    <property type="term" value="F:peroxidase activity"/>
    <property type="evidence" value="ECO:0007669"/>
    <property type="project" value="UniProtKB-KW"/>
</dbReference>
<dbReference type="CDD" id="cd00340">
    <property type="entry name" value="GSH_Peroxidase"/>
    <property type="match status" value="1"/>
</dbReference>
<accession>A0ABW8NME8</accession>
<protein>
    <recommendedName>
        <fullName evidence="4">Glutathione peroxidase</fullName>
    </recommendedName>
</protein>
<dbReference type="RefSeq" id="WP_416207103.1">
    <property type="nucleotide sequence ID" value="NZ_JBBKTX010000025.1"/>
</dbReference>
<dbReference type="InterPro" id="IPR036249">
    <property type="entry name" value="Thioredoxin-like_sf"/>
</dbReference>
<gene>
    <name evidence="5" type="ORF">WG929_17270</name>
</gene>
<comment type="similarity">
    <text evidence="1 4">Belongs to the glutathione peroxidase family.</text>
</comment>
<comment type="caution">
    <text evidence="5">The sequence shown here is derived from an EMBL/GenBank/DDBJ whole genome shotgun (WGS) entry which is preliminary data.</text>
</comment>
<evidence type="ECO:0000256" key="4">
    <source>
        <dbReference type="RuleBase" id="RU000499"/>
    </source>
</evidence>
<evidence type="ECO:0000313" key="5">
    <source>
        <dbReference type="EMBL" id="MFK4754166.1"/>
    </source>
</evidence>
<proteinExistence type="inferred from homology"/>
<dbReference type="PROSITE" id="PS51355">
    <property type="entry name" value="GLUTATHIONE_PEROXID_3"/>
    <property type="match status" value="1"/>
</dbReference>
<keyword evidence="6" id="KW-1185">Reference proteome</keyword>
<dbReference type="InterPro" id="IPR029760">
    <property type="entry name" value="GPX_CS"/>
</dbReference>
<evidence type="ECO:0000256" key="3">
    <source>
        <dbReference type="ARBA" id="ARBA00023002"/>
    </source>
</evidence>
<dbReference type="Pfam" id="PF00255">
    <property type="entry name" value="GSHPx"/>
    <property type="match status" value="1"/>
</dbReference>
<dbReference type="Gene3D" id="3.40.30.10">
    <property type="entry name" value="Glutaredoxin"/>
    <property type="match status" value="1"/>
</dbReference>
<dbReference type="PRINTS" id="PR01011">
    <property type="entry name" value="GLUTPROXDASE"/>
</dbReference>
<keyword evidence="3 4" id="KW-0560">Oxidoreductase</keyword>
<dbReference type="InterPro" id="IPR029759">
    <property type="entry name" value="GPX_AS"/>
</dbReference>
<sequence length="182" mass="19745">MSTIYETTVNTIDGEAKSLSDYAGKALLVVNVASKCGLTPQYEQLEALYKEAQASGLEILGFPCNQFLGQEPGTEAEVKEFCSLTYGVSFPMFSKVEVNGEGRHPLYQQLIAAQPQRTTEEGSGFKDKLAGMNLLSDDETAVMWNFEKFLISKDGEVIGRFAPDMTVNSPILKAAVDAALTA</sequence>
<dbReference type="PIRSF" id="PIRSF000303">
    <property type="entry name" value="Glutathion_perox"/>
    <property type="match status" value="1"/>
</dbReference>
<dbReference type="Proteomes" id="UP001620597">
    <property type="component" value="Unassembled WGS sequence"/>
</dbReference>
<dbReference type="PANTHER" id="PTHR11592">
    <property type="entry name" value="GLUTATHIONE PEROXIDASE"/>
    <property type="match status" value="1"/>
</dbReference>
<reference evidence="5 6" key="1">
    <citation type="submission" date="2024-03" db="EMBL/GenBank/DDBJ databases">
        <title>High-quality draft genome sequence of Oceanobacter sp. wDCs-4.</title>
        <authorList>
            <person name="Dong C."/>
        </authorList>
    </citation>
    <scope>NUCLEOTIDE SEQUENCE [LARGE SCALE GENOMIC DNA]</scope>
    <source>
        <strain evidence="6">wDCs-4</strain>
    </source>
</reference>
<dbReference type="PROSITE" id="PS00460">
    <property type="entry name" value="GLUTATHIONE_PEROXID_1"/>
    <property type="match status" value="1"/>
</dbReference>
<dbReference type="EMBL" id="JBBKTX010000025">
    <property type="protein sequence ID" value="MFK4754166.1"/>
    <property type="molecule type" value="Genomic_DNA"/>
</dbReference>
<dbReference type="InterPro" id="IPR000889">
    <property type="entry name" value="Glutathione_peroxidase"/>
</dbReference>
<keyword evidence="2 4" id="KW-0575">Peroxidase</keyword>
<evidence type="ECO:0000313" key="6">
    <source>
        <dbReference type="Proteomes" id="UP001620597"/>
    </source>
</evidence>
<dbReference type="SUPFAM" id="SSF52833">
    <property type="entry name" value="Thioredoxin-like"/>
    <property type="match status" value="1"/>
</dbReference>